<dbReference type="Pfam" id="PF03483">
    <property type="entry name" value="B3_4"/>
    <property type="match status" value="1"/>
</dbReference>
<dbReference type="GO" id="GO:0005524">
    <property type="term" value="F:ATP binding"/>
    <property type="evidence" value="ECO:0007669"/>
    <property type="project" value="UniProtKB-UniRule"/>
</dbReference>
<keyword evidence="4 15" id="KW-0963">Cytoplasm</keyword>
<dbReference type="GO" id="GO:0004826">
    <property type="term" value="F:phenylalanine-tRNA ligase activity"/>
    <property type="evidence" value="ECO:0007669"/>
    <property type="project" value="UniProtKB-UniRule"/>
</dbReference>
<evidence type="ECO:0000256" key="8">
    <source>
        <dbReference type="ARBA" id="ARBA00022741"/>
    </source>
</evidence>
<evidence type="ECO:0000256" key="2">
    <source>
        <dbReference type="ARBA" id="ARBA00008653"/>
    </source>
</evidence>
<dbReference type="SMART" id="SM00896">
    <property type="entry name" value="FDX-ACB"/>
    <property type="match status" value="1"/>
</dbReference>
<accession>A0A7J0BR68</accession>
<sequence>MLLSLKWLREFVPFEGTPQELGDKLTMLGLELEEIIHPFAAIKDMVVGHVLDCVRHPEAEKLSVCTVDVGGDEPLTIVCGAPNVAKGQKVPVATVGTVMPDGMEIKKAKLRGQPSHGMICSERELGLSEEHEGILVLPEDFVAGANLVEALDLDDVVLDISITPNRADGLSVLGLAREVALAFDLPLTMPSFELRESGADCTGEVAVEIADADQCPVFHGRILEGFSVGKSPAWLRYRLHAIGLRPISNIVDITNYVMMELGQPMHAYDLDLLEGGRIVVDFADEGETFVTLDGQERSMKGSDLMIKDAVRSVGIAGVMGGLNTEMNDTSTRVFLEAAVFRPGSVRKTARRLGLSSDASYRFERGVDQVNCLFAMNRAAAMMAEISGASVRPGICKAEPRPWKAPVLRFRPERARDLLGVDVGDAFCRKTLEKLGCTVESAAEGSAEWKVVPPSHRLDYEREADLIEEVARVYGMDSIAPVLPKVSRPLAARDDARNEYLFWAKIKRWGSGLGLNEVINYSFVGQKDLDHLGLPAEGRIPIMNPLTAEQDVLRTALAPGLLQNLRHNIAQGNTGLRLFELAHIFEADSTSDTTAKESGRLNILFYGDRFDGEWPQVQADADYQDIKGCVEHLLAHLHVGRGTFVLEKGHSWLSPCVGVFAGGARVGVMGRVKPDIADAYHARKDVWMADLDTDALCEMHAANAIAFAALPVYPPSRRDMTVIAPATLPVQAVLDHVEGMKLPLLESVVLIDVFVPPASGDAGAAEGESVRNLTFRLTFRHAAKTLKDKEVDKEREKVADSLQKALPVRI</sequence>
<dbReference type="Gene3D" id="3.30.70.380">
    <property type="entry name" value="Ferrodoxin-fold anticodon-binding domain"/>
    <property type="match status" value="1"/>
</dbReference>
<comment type="catalytic activity">
    <reaction evidence="14 15">
        <text>tRNA(Phe) + L-phenylalanine + ATP = L-phenylalanyl-tRNA(Phe) + AMP + diphosphate + H(+)</text>
        <dbReference type="Rhea" id="RHEA:19413"/>
        <dbReference type="Rhea" id="RHEA-COMP:9668"/>
        <dbReference type="Rhea" id="RHEA-COMP:9699"/>
        <dbReference type="ChEBI" id="CHEBI:15378"/>
        <dbReference type="ChEBI" id="CHEBI:30616"/>
        <dbReference type="ChEBI" id="CHEBI:33019"/>
        <dbReference type="ChEBI" id="CHEBI:58095"/>
        <dbReference type="ChEBI" id="CHEBI:78442"/>
        <dbReference type="ChEBI" id="CHEBI:78531"/>
        <dbReference type="ChEBI" id="CHEBI:456215"/>
        <dbReference type="EC" id="6.1.1.20"/>
    </reaction>
</comment>
<dbReference type="GO" id="GO:0000049">
    <property type="term" value="F:tRNA binding"/>
    <property type="evidence" value="ECO:0007669"/>
    <property type="project" value="UniProtKB-UniRule"/>
</dbReference>
<feature type="binding site" evidence="15">
    <location>
        <position position="467"/>
    </location>
    <ligand>
        <name>Mg(2+)</name>
        <dbReference type="ChEBI" id="CHEBI:18420"/>
        <note>shared with alpha subunit</note>
    </ligand>
</feature>
<name>A0A7J0BR68_9BACT</name>
<dbReference type="InterPro" id="IPR045864">
    <property type="entry name" value="aa-tRNA-synth_II/BPL/LPL"/>
</dbReference>
<dbReference type="Gene3D" id="3.30.56.10">
    <property type="match status" value="2"/>
</dbReference>
<organism evidence="20 21">
    <name type="scientific">Desulfovibrio psychrotolerans</name>
    <dbReference type="NCBI Taxonomy" id="415242"/>
    <lineage>
        <taxon>Bacteria</taxon>
        <taxon>Pseudomonadati</taxon>
        <taxon>Thermodesulfobacteriota</taxon>
        <taxon>Desulfovibrionia</taxon>
        <taxon>Desulfovibrionales</taxon>
        <taxon>Desulfovibrionaceae</taxon>
        <taxon>Desulfovibrio</taxon>
    </lineage>
</organism>
<dbReference type="InterPro" id="IPR020825">
    <property type="entry name" value="Phe-tRNA_synthase-like_B3/B4"/>
</dbReference>
<dbReference type="Pfam" id="PF17759">
    <property type="entry name" value="tRNA_synthFbeta"/>
    <property type="match status" value="1"/>
</dbReference>
<dbReference type="InterPro" id="IPR045060">
    <property type="entry name" value="Phe-tRNA-ligase_IIc_bsu"/>
</dbReference>
<dbReference type="NCBIfam" id="NF045760">
    <property type="entry name" value="YtpR"/>
    <property type="match status" value="1"/>
</dbReference>
<feature type="binding site" evidence="15">
    <location>
        <position position="464"/>
    </location>
    <ligand>
        <name>Mg(2+)</name>
        <dbReference type="ChEBI" id="CHEBI:18420"/>
        <note>shared with alpha subunit</note>
    </ligand>
</feature>
<dbReference type="InterPro" id="IPR005121">
    <property type="entry name" value="Fdx_antiC-bd"/>
</dbReference>
<dbReference type="GO" id="GO:0006432">
    <property type="term" value="P:phenylalanyl-tRNA aminoacylation"/>
    <property type="evidence" value="ECO:0007669"/>
    <property type="project" value="UniProtKB-UniRule"/>
</dbReference>
<dbReference type="SMART" id="SM00874">
    <property type="entry name" value="B5"/>
    <property type="match status" value="1"/>
</dbReference>
<dbReference type="InterPro" id="IPR036690">
    <property type="entry name" value="Fdx_antiC-bd_sf"/>
</dbReference>
<dbReference type="AlphaFoldDB" id="A0A7J0BR68"/>
<dbReference type="Gene3D" id="3.30.930.10">
    <property type="entry name" value="Bira Bifunctional Protein, Domain 2"/>
    <property type="match status" value="1"/>
</dbReference>
<gene>
    <name evidence="15 20" type="primary">pheT</name>
    <name evidence="20" type="ORF">DSM19430T_08630</name>
</gene>
<keyword evidence="6 15" id="KW-0436">Ligase</keyword>
<proteinExistence type="inferred from homology"/>
<feature type="domain" description="FDX-ACB" evidence="18">
    <location>
        <begin position="710"/>
        <end position="809"/>
    </location>
</feature>
<evidence type="ECO:0000256" key="3">
    <source>
        <dbReference type="ARBA" id="ARBA00011209"/>
    </source>
</evidence>
<evidence type="ECO:0000259" key="17">
    <source>
        <dbReference type="PROSITE" id="PS50886"/>
    </source>
</evidence>
<dbReference type="InterPro" id="IPR005147">
    <property type="entry name" value="tRNA_synthase_B5-dom"/>
</dbReference>
<dbReference type="Proteomes" id="UP000503820">
    <property type="component" value="Unassembled WGS sequence"/>
</dbReference>
<dbReference type="InterPro" id="IPR005146">
    <property type="entry name" value="B3/B4_tRNA-bd"/>
</dbReference>
<keyword evidence="11 16" id="KW-0694">RNA-binding</keyword>
<comment type="subunit">
    <text evidence="3 15">Tetramer of two alpha and two beta subunits.</text>
</comment>
<evidence type="ECO:0000256" key="9">
    <source>
        <dbReference type="ARBA" id="ARBA00022840"/>
    </source>
</evidence>
<keyword evidence="10 15" id="KW-0460">Magnesium</keyword>
<dbReference type="SUPFAM" id="SSF55681">
    <property type="entry name" value="Class II aaRS and biotin synthetases"/>
    <property type="match status" value="1"/>
</dbReference>
<dbReference type="SUPFAM" id="SSF46955">
    <property type="entry name" value="Putative DNA-binding domain"/>
    <property type="match status" value="1"/>
</dbReference>
<evidence type="ECO:0000256" key="1">
    <source>
        <dbReference type="ARBA" id="ARBA00004496"/>
    </source>
</evidence>
<dbReference type="InterPro" id="IPR012340">
    <property type="entry name" value="NA-bd_OB-fold"/>
</dbReference>
<dbReference type="Gene3D" id="3.50.40.10">
    <property type="entry name" value="Phenylalanyl-trna Synthetase, Chain B, domain 3"/>
    <property type="match status" value="1"/>
</dbReference>
<dbReference type="SMART" id="SM00873">
    <property type="entry name" value="B3_4"/>
    <property type="match status" value="1"/>
</dbReference>
<evidence type="ECO:0000256" key="11">
    <source>
        <dbReference type="ARBA" id="ARBA00022884"/>
    </source>
</evidence>
<evidence type="ECO:0000256" key="5">
    <source>
        <dbReference type="ARBA" id="ARBA00022555"/>
    </source>
</evidence>
<comment type="cofactor">
    <cofactor evidence="15">
        <name>Mg(2+)</name>
        <dbReference type="ChEBI" id="CHEBI:18420"/>
    </cofactor>
    <text evidence="15">Binds 2 magnesium ions per tetramer.</text>
</comment>
<dbReference type="PROSITE" id="PS50886">
    <property type="entry name" value="TRBD"/>
    <property type="match status" value="1"/>
</dbReference>
<evidence type="ECO:0000313" key="21">
    <source>
        <dbReference type="Proteomes" id="UP000503820"/>
    </source>
</evidence>
<dbReference type="FunFam" id="3.50.40.10:FF:000001">
    <property type="entry name" value="Phenylalanine--tRNA ligase beta subunit"/>
    <property type="match status" value="1"/>
</dbReference>
<evidence type="ECO:0000256" key="12">
    <source>
        <dbReference type="ARBA" id="ARBA00022917"/>
    </source>
</evidence>
<evidence type="ECO:0000256" key="14">
    <source>
        <dbReference type="ARBA" id="ARBA00049255"/>
    </source>
</evidence>
<comment type="similarity">
    <text evidence="2 15">Belongs to the phenylalanyl-tRNA synthetase beta subunit family. Type 1 subfamily.</text>
</comment>
<dbReference type="SUPFAM" id="SSF50249">
    <property type="entry name" value="Nucleic acid-binding proteins"/>
    <property type="match status" value="1"/>
</dbReference>
<dbReference type="SUPFAM" id="SSF56037">
    <property type="entry name" value="PheT/TilS domain"/>
    <property type="match status" value="1"/>
</dbReference>
<dbReference type="FunFam" id="2.40.50.140:FF:000045">
    <property type="entry name" value="Phenylalanine--tRNA ligase beta subunit"/>
    <property type="match status" value="1"/>
</dbReference>
<dbReference type="Pfam" id="PF03484">
    <property type="entry name" value="B5"/>
    <property type="match status" value="1"/>
</dbReference>
<keyword evidence="9 15" id="KW-0067">ATP-binding</keyword>
<dbReference type="EMBL" id="BLVP01000002">
    <property type="protein sequence ID" value="GFM36179.1"/>
    <property type="molecule type" value="Genomic_DNA"/>
</dbReference>
<evidence type="ECO:0000259" key="18">
    <source>
        <dbReference type="PROSITE" id="PS51447"/>
    </source>
</evidence>
<dbReference type="InterPro" id="IPR002547">
    <property type="entry name" value="tRNA-bd_dom"/>
</dbReference>
<dbReference type="NCBIfam" id="TIGR00472">
    <property type="entry name" value="pheT_bact"/>
    <property type="match status" value="1"/>
</dbReference>
<dbReference type="RefSeq" id="WP_174408853.1">
    <property type="nucleotide sequence ID" value="NZ_BLVP01000002.1"/>
</dbReference>
<keyword evidence="21" id="KW-1185">Reference proteome</keyword>
<dbReference type="InterPro" id="IPR033714">
    <property type="entry name" value="tRNA_bind_bactPheRS"/>
</dbReference>
<dbReference type="SUPFAM" id="SSF54991">
    <property type="entry name" value="Anticodon-binding domain of PheRS"/>
    <property type="match status" value="1"/>
</dbReference>
<dbReference type="EC" id="6.1.1.20" evidence="15"/>
<keyword evidence="13 15" id="KW-0030">Aminoacyl-tRNA synthetase</keyword>
<dbReference type="Pfam" id="PF01588">
    <property type="entry name" value="tRNA_bind"/>
    <property type="match status" value="1"/>
</dbReference>
<evidence type="ECO:0000256" key="7">
    <source>
        <dbReference type="ARBA" id="ARBA00022723"/>
    </source>
</evidence>
<evidence type="ECO:0000313" key="20">
    <source>
        <dbReference type="EMBL" id="GFM36179.1"/>
    </source>
</evidence>
<feature type="domain" description="B5" evidence="19">
    <location>
        <begin position="402"/>
        <end position="480"/>
    </location>
</feature>
<dbReference type="HAMAP" id="MF_00283">
    <property type="entry name" value="Phe_tRNA_synth_beta1"/>
    <property type="match status" value="1"/>
</dbReference>
<dbReference type="GO" id="GO:0009328">
    <property type="term" value="C:phenylalanine-tRNA ligase complex"/>
    <property type="evidence" value="ECO:0007669"/>
    <property type="project" value="TreeGrafter"/>
</dbReference>
<dbReference type="PANTHER" id="PTHR10947">
    <property type="entry name" value="PHENYLALANYL-TRNA SYNTHETASE BETA CHAIN AND LEUCINE-RICH REPEAT-CONTAINING PROTEIN 47"/>
    <property type="match status" value="1"/>
</dbReference>
<dbReference type="InterPro" id="IPR009061">
    <property type="entry name" value="DNA-bd_dom_put_sf"/>
</dbReference>
<dbReference type="PANTHER" id="PTHR10947:SF0">
    <property type="entry name" value="PHENYLALANINE--TRNA LIGASE BETA SUBUNIT"/>
    <property type="match status" value="1"/>
</dbReference>
<comment type="caution">
    <text evidence="20">The sequence shown here is derived from an EMBL/GenBank/DDBJ whole genome shotgun (WGS) entry which is preliminary data.</text>
</comment>
<keyword evidence="5 16" id="KW-0820">tRNA-binding</keyword>
<keyword evidence="7 15" id="KW-0479">Metal-binding</keyword>
<dbReference type="CDD" id="cd02796">
    <property type="entry name" value="tRNA_bind_bactPheRS"/>
    <property type="match status" value="1"/>
</dbReference>
<evidence type="ECO:0000256" key="4">
    <source>
        <dbReference type="ARBA" id="ARBA00022490"/>
    </source>
</evidence>
<dbReference type="Pfam" id="PF03147">
    <property type="entry name" value="FDX-ACB"/>
    <property type="match status" value="1"/>
</dbReference>
<dbReference type="PROSITE" id="PS51447">
    <property type="entry name" value="FDX_ACB"/>
    <property type="match status" value="1"/>
</dbReference>
<evidence type="ECO:0000259" key="19">
    <source>
        <dbReference type="PROSITE" id="PS51483"/>
    </source>
</evidence>
<evidence type="ECO:0000256" key="6">
    <source>
        <dbReference type="ARBA" id="ARBA00022598"/>
    </source>
</evidence>
<feature type="binding site" evidence="15">
    <location>
        <position position="458"/>
    </location>
    <ligand>
        <name>Mg(2+)</name>
        <dbReference type="ChEBI" id="CHEBI:18420"/>
        <note>shared with alpha subunit</note>
    </ligand>
</feature>
<dbReference type="Gene3D" id="2.40.50.140">
    <property type="entry name" value="Nucleic acid-binding proteins"/>
    <property type="match status" value="1"/>
</dbReference>
<evidence type="ECO:0000256" key="15">
    <source>
        <dbReference type="HAMAP-Rule" id="MF_00283"/>
    </source>
</evidence>
<dbReference type="InterPro" id="IPR041616">
    <property type="entry name" value="PheRS_beta_core"/>
</dbReference>
<dbReference type="CDD" id="cd00769">
    <property type="entry name" value="PheRS_beta_core"/>
    <property type="match status" value="1"/>
</dbReference>
<evidence type="ECO:0000256" key="13">
    <source>
        <dbReference type="ARBA" id="ARBA00023146"/>
    </source>
</evidence>
<feature type="binding site" evidence="15">
    <location>
        <position position="468"/>
    </location>
    <ligand>
        <name>Mg(2+)</name>
        <dbReference type="ChEBI" id="CHEBI:18420"/>
        <note>shared with alpha subunit</note>
    </ligand>
</feature>
<reference evidence="20 21" key="1">
    <citation type="submission" date="2020-05" db="EMBL/GenBank/DDBJ databases">
        <title>Draft genome sequence of Desulfovibrio psychrotolerans JS1T.</title>
        <authorList>
            <person name="Ueno A."/>
            <person name="Tamazawa S."/>
            <person name="Tamamura S."/>
            <person name="Murakami T."/>
            <person name="Kiyama T."/>
            <person name="Inomata H."/>
            <person name="Amano Y."/>
            <person name="Miyakawa K."/>
            <person name="Tamaki H."/>
            <person name="Naganuma T."/>
            <person name="Kaneko K."/>
        </authorList>
    </citation>
    <scope>NUCLEOTIDE SEQUENCE [LARGE SCALE GENOMIC DNA]</scope>
    <source>
        <strain evidence="20 21">JS1</strain>
    </source>
</reference>
<protein>
    <recommendedName>
        <fullName evidence="15">Phenylalanine--tRNA ligase beta subunit</fullName>
        <ecNumber evidence="15">6.1.1.20</ecNumber>
    </recommendedName>
    <alternativeName>
        <fullName evidence="15">Phenylalanyl-tRNA synthetase beta subunit</fullName>
        <shortName evidence="15">PheRS</shortName>
    </alternativeName>
</protein>
<dbReference type="InterPro" id="IPR004532">
    <property type="entry name" value="Phe-tRNA-ligase_IIc_bsu_bact"/>
</dbReference>
<keyword evidence="8 15" id="KW-0547">Nucleotide-binding</keyword>
<dbReference type="GO" id="GO:0000287">
    <property type="term" value="F:magnesium ion binding"/>
    <property type="evidence" value="ECO:0007669"/>
    <property type="project" value="UniProtKB-UniRule"/>
</dbReference>
<keyword evidence="12 15" id="KW-0648">Protein biosynthesis</keyword>
<evidence type="ECO:0000256" key="16">
    <source>
        <dbReference type="PROSITE-ProRule" id="PRU00209"/>
    </source>
</evidence>
<feature type="domain" description="TRNA-binding" evidence="17">
    <location>
        <begin position="39"/>
        <end position="148"/>
    </location>
</feature>
<evidence type="ECO:0000256" key="10">
    <source>
        <dbReference type="ARBA" id="ARBA00022842"/>
    </source>
</evidence>
<dbReference type="PROSITE" id="PS51483">
    <property type="entry name" value="B5"/>
    <property type="match status" value="1"/>
</dbReference>
<comment type="subcellular location">
    <subcellularLocation>
        <location evidence="1 15">Cytoplasm</location>
    </subcellularLocation>
</comment>